<proteinExistence type="predicted"/>
<comment type="caution">
    <text evidence="2">The sequence shown here is derived from an EMBL/GenBank/DDBJ whole genome shotgun (WGS) entry which is preliminary data.</text>
</comment>
<feature type="domain" description="Gliding motility protein SprA N-terminal" evidence="1">
    <location>
        <begin position="1086"/>
        <end position="1598"/>
    </location>
</feature>
<keyword evidence="3" id="KW-1185">Reference proteome</keyword>
<reference evidence="2 3" key="1">
    <citation type="journal article" date="2013" name="Stand. Genomic Sci.">
        <title>Genomic Encyclopedia of Type Strains, Phase I: The one thousand microbial genomes (KMG-I) project.</title>
        <authorList>
            <person name="Kyrpides N.C."/>
            <person name="Woyke T."/>
            <person name="Eisen J.A."/>
            <person name="Garrity G."/>
            <person name="Lilburn T.G."/>
            <person name="Beck B.J."/>
            <person name="Whitman W.B."/>
            <person name="Hugenholtz P."/>
            <person name="Klenk H.P."/>
        </authorList>
    </citation>
    <scope>NUCLEOTIDE SEQUENCE [LARGE SCALE GENOMIC DNA]</scope>
    <source>
        <strain evidence="2 3">DSM 13484</strain>
    </source>
</reference>
<feature type="domain" description="Gliding motility protein SprA N-terminal" evidence="1">
    <location>
        <begin position="73"/>
        <end position="345"/>
    </location>
</feature>
<evidence type="ECO:0000313" key="2">
    <source>
        <dbReference type="EMBL" id="TWI86791.1"/>
    </source>
</evidence>
<organism evidence="2 3">
    <name type="scientific">Chitinophaga japonensis</name>
    <name type="common">Flexibacter japonensis</name>
    <dbReference type="NCBI Taxonomy" id="104662"/>
    <lineage>
        <taxon>Bacteria</taxon>
        <taxon>Pseudomonadati</taxon>
        <taxon>Bacteroidota</taxon>
        <taxon>Chitinophagia</taxon>
        <taxon>Chitinophagales</taxon>
        <taxon>Chitinophagaceae</taxon>
        <taxon>Chitinophaga</taxon>
    </lineage>
</organism>
<dbReference type="InterPro" id="IPR025684">
    <property type="entry name" value="SprA_N_dom"/>
</dbReference>
<accession>A0A562SZV1</accession>
<dbReference type="NCBIfam" id="TIGR04189">
    <property type="entry name" value="surface_SprA"/>
    <property type="match status" value="1"/>
</dbReference>
<dbReference type="EMBL" id="VLLG01000004">
    <property type="protein sequence ID" value="TWI86791.1"/>
    <property type="molecule type" value="Genomic_DNA"/>
</dbReference>
<gene>
    <name evidence="2" type="ORF">LX66_4055</name>
</gene>
<protein>
    <submittedName>
        <fullName evidence="2">Cell surface protein SprA</fullName>
    </submittedName>
</protein>
<evidence type="ECO:0000259" key="1">
    <source>
        <dbReference type="Pfam" id="PF14349"/>
    </source>
</evidence>
<name>A0A562SZV1_CHIJA</name>
<sequence length="2362" mass="263237">MLAVTGVMYCIPTDTAAKDPPGAACRPAPVKDTLPDTLQYPLQDRHGVRLAEPGLPAIDLEDPALIRQTVDYDPVTRQYTITEHIGNQYYRHPTLMSFQDFYRLRSRESEQRYFQQRAATLGTLNRQRSGPALFRGNSLFDRLFGGNKLDIKPQGDVSVSLAYSGQYINNPALAEQARRNGGFDMDMSINLNVTGKIGDKLKITTAYNTQSTFDFENQVKLEYTGYDDEILKKIEVGNVSFPLGSSLISGMQSLFGVKTQLQFGRLRVTSVLSSQKSEKQTQAITGGAVTQQYSIKAYDYEDNRHFLLAQFFRDTFNYAMGNLPTVRSLSYVTRIEVWVTNKTGATTNTRNVACLADLAEYSPYNKDAVHVLAGGRLPYNNLNDLYGRLASDGASRNPGAVVSQLQAIGLKPVQDFEKTYARKLDSTEYTVNRHLGYISVNAQLSPDQVLAVAYEYSYNGTTYKVGEFAQDVPPDPVNNANSRILFLKLLKATAAQPALPVWDLMMKNIYSIGAYQLSSADFTMDVYYNDPGSDTRAAGLKRYLPDAAGSYAGKPLISILHLDNLNSNNDPQPDGRFDFVNGYTINAATGHIIFPLLEPFGKDLQQAFGGNAALEKKYLYPQLYDSTKTAAEQYASLNRYLLKGSYKAGSSQEISLGAFNIPVGSVTVTAGGKTLVENVDYTVDYNLGRIKIINAGILNAGSVINVSYEDSNLYGQQVRNYLGTRLDYTVNDRLTLGSTVVHMSERPYTNKVNYGEDPISNTMVGLDGTYNAEWKGLTRLLDKLPAYSTKAPSQVSASGEVVRLFPGHSKLINAFGTDEGLVYIDDFEGTESSYDLKIPATGWHLASTPAGATDAAGAMLFPEAALHDSLGYGKNRALLAWYVIEPTLQVPGASGLPANITVDEQSDPRVRLVYQQEIFPNTTTDYGQSQLTTLDLAYYPDQRGPYNFETDRSEVNTEGALKNPARRWGGIMRSLDNTDFETANVQYIECWLQDPFIKDPGSKGGYLYFNLGNVSEDVLKDSRKAFENGMNNPAAGSYDSTAWGRTPSSEQQLTQAFDNDAAVRQYQDIGYDGLSTGSETAYRSYYLQQLRSNFGSGSAAYRQALADPSNDDYHYYRGSDYDAQQLSILARYKRYSMPENNSPVASGNSAYSTAATNVPDAEDLNFDNTMNETEAYYQYRIHLTPDMAAGTNYIVDKVSTTVTLANGGTGTETWYQLKIPVDQYDAAIGGITGFRSIRFMRMFLTGFEDSVVLRFGKLQLVRNQWRPYAYELQAGSGDPVTTDDATAFSTTVVNIEENASRQPVAYALPPGLQRQSTLSSNNTSLLMNEQSLSLQICQLQDGRARAVYKTLGMDLRRYQQLQMFIHAEAVNDATTLKDGDLQAVIRIGSDYTENFYEYRIPLKVTAFGATNPAEVWPSVNELDLALTDLTGIKQARNSAGASTTALYEKTLENGHTIAVIGNPSLGDVAGIMMGVLNPANDGMARCTEVWFNELRLTGLDEKGGYAASGQVHIQLADLGTLALSGNMHTAGFGTVDQSVNERYQDNLVQYDASLSLDLGKLLPQQAGITVPLYAGYSRSSSMPEYDPFDLDIPLKEKLARAPAEQRDSIKRQAQDFTAITSINVTNLRKISRGHKKLKPWSIENFDLTYTYSGTRQHNPLTENYALTKHRGILGYNYSTETKFREPFKKLFKSRSKWLDLVRDFNYNLLPDNVSFRADIARQFSATRLRNTGSSKQLEETVSKYFTFDRYYALKWDLTRHLSFDFSAVNNARIDEPEGRLDTRAAKDSVWQNLLQLGRTTAYSQVFNGTYTLPLGRFPLLSWIHATVNYAAQYRWTAGSLANREQGNTISNTQQIMYTSEWKLADLYNRSKLLRQLSSGRQADSGHSISPLLRGIIKPLLAVKKISIHYSENSYTTLPGYMDSTRMLGMNWRSMQPGLAFVLGYQPDRQWLDNLAQKGLITRDTLFNTRFQQQFTQTLNIQALLEPATGMQIDISLTKAFSKDRSELFKDRYGGGQFEHLDPYETGGFEASYIMLKTWFSDRSFDNFQQYRSVFSQRYWESNPYAQDASLPIYDTSDAAYRYGYSRYQQNVLISSFLAAYTGQHPGKARLLSESAADNIRHNPFSSILPMPNWRITYNGLSKLEPFSRYLQTLTLSHAYIGSLSMNAYNSAAGYKDENAWGYPGFIDSLSGNYIPYYTVPNITLVEQLAPLLGIDATFRNNLGIRLGFASSRSLSLSLTDYQLTETRGSEITAGCSYRIKGLTLPFAINRQGARKLNNDLNFRLDLSYRDDKTENRQLDGNADVITGGQKTIGVSTTVDCMITNRVNLQCYYTRNQQIPALSTASPTVATTGGLKLRFILGQ</sequence>
<dbReference type="Proteomes" id="UP000316778">
    <property type="component" value="Unassembled WGS sequence"/>
</dbReference>
<dbReference type="Pfam" id="PF14349">
    <property type="entry name" value="SprA_N"/>
    <property type="match status" value="2"/>
</dbReference>
<evidence type="ECO:0000313" key="3">
    <source>
        <dbReference type="Proteomes" id="UP000316778"/>
    </source>
</evidence>
<dbReference type="InterPro" id="IPR026377">
    <property type="entry name" value="Cell_surface_SprA"/>
</dbReference>